<keyword evidence="4 9" id="KW-0479">Metal-binding</keyword>
<evidence type="ECO:0000256" key="6">
    <source>
        <dbReference type="ARBA" id="ARBA00023004"/>
    </source>
</evidence>
<dbReference type="PRINTS" id="PR00385">
    <property type="entry name" value="P450"/>
</dbReference>
<keyword evidence="11" id="KW-1133">Transmembrane helix</keyword>
<dbReference type="InterPro" id="IPR036396">
    <property type="entry name" value="Cyt_P450_sf"/>
</dbReference>
<keyword evidence="13" id="KW-1185">Reference proteome</keyword>
<evidence type="ECO:0000256" key="2">
    <source>
        <dbReference type="ARBA" id="ARBA00010617"/>
    </source>
</evidence>
<protein>
    <submittedName>
        <fullName evidence="12">TBXAS1</fullName>
        <ecNumber evidence="12">5.3.99.5</ecNumber>
    </submittedName>
</protein>
<evidence type="ECO:0000256" key="11">
    <source>
        <dbReference type="SAM" id="Phobius"/>
    </source>
</evidence>
<dbReference type="GO" id="GO:0004796">
    <property type="term" value="F:thromboxane-A synthase activity"/>
    <property type="evidence" value="ECO:0007669"/>
    <property type="project" value="UniProtKB-EC"/>
</dbReference>
<dbReference type="CDD" id="cd11055">
    <property type="entry name" value="CYP3A-like"/>
    <property type="match status" value="1"/>
</dbReference>
<evidence type="ECO:0000256" key="8">
    <source>
        <dbReference type="ARBA" id="ARBA00043906"/>
    </source>
</evidence>
<reference evidence="12" key="1">
    <citation type="submission" date="2021-01" db="EMBL/GenBank/DDBJ databases">
        <authorList>
            <person name="Li R."/>
            <person name="Bekaert M."/>
        </authorList>
    </citation>
    <scope>NUCLEOTIDE SEQUENCE</scope>
    <source>
        <strain evidence="12">Farmed</strain>
    </source>
</reference>
<evidence type="ECO:0000256" key="4">
    <source>
        <dbReference type="ARBA" id="ARBA00022723"/>
    </source>
</evidence>
<evidence type="ECO:0000313" key="12">
    <source>
        <dbReference type="EMBL" id="CAE1256605.1"/>
    </source>
</evidence>
<dbReference type="FunFam" id="1.10.630.10:FF:000182">
    <property type="entry name" value="Cytochrome P450 3A4"/>
    <property type="match status" value="1"/>
</dbReference>
<organism evidence="12 13">
    <name type="scientific">Acanthosepion pharaonis</name>
    <name type="common">Pharaoh cuttlefish</name>
    <name type="synonym">Sepia pharaonis</name>
    <dbReference type="NCBI Taxonomy" id="158019"/>
    <lineage>
        <taxon>Eukaryota</taxon>
        <taxon>Metazoa</taxon>
        <taxon>Spiralia</taxon>
        <taxon>Lophotrochozoa</taxon>
        <taxon>Mollusca</taxon>
        <taxon>Cephalopoda</taxon>
        <taxon>Coleoidea</taxon>
        <taxon>Decapodiformes</taxon>
        <taxon>Sepiida</taxon>
        <taxon>Sepiina</taxon>
        <taxon>Sepiidae</taxon>
        <taxon>Acanthosepion</taxon>
    </lineage>
</organism>
<dbReference type="OrthoDB" id="6507799at2759"/>
<keyword evidence="3 9" id="KW-0349">Heme</keyword>
<evidence type="ECO:0000256" key="7">
    <source>
        <dbReference type="ARBA" id="ARBA00023033"/>
    </source>
</evidence>
<keyword evidence="7 10" id="KW-0503">Monooxygenase</keyword>
<comment type="cofactor">
    <cofactor evidence="1 9">
        <name>heme</name>
        <dbReference type="ChEBI" id="CHEBI:30413"/>
    </cofactor>
</comment>
<evidence type="ECO:0000256" key="5">
    <source>
        <dbReference type="ARBA" id="ARBA00023002"/>
    </source>
</evidence>
<dbReference type="GO" id="GO:0008395">
    <property type="term" value="F:steroid hydroxylase activity"/>
    <property type="evidence" value="ECO:0007669"/>
    <property type="project" value="TreeGrafter"/>
</dbReference>
<keyword evidence="5 10" id="KW-0560">Oxidoreductase</keyword>
<dbReference type="InterPro" id="IPR050705">
    <property type="entry name" value="Cytochrome_P450_3A"/>
</dbReference>
<proteinExistence type="inferred from homology"/>
<dbReference type="PROSITE" id="PS00086">
    <property type="entry name" value="CYTOCHROME_P450"/>
    <property type="match status" value="1"/>
</dbReference>
<dbReference type="EMBL" id="CAHIKZ030001216">
    <property type="protein sequence ID" value="CAE1256605.1"/>
    <property type="molecule type" value="Genomic_DNA"/>
</dbReference>
<accession>A0A812C673</accession>
<evidence type="ECO:0000256" key="3">
    <source>
        <dbReference type="ARBA" id="ARBA00022617"/>
    </source>
</evidence>
<comment type="caution">
    <text evidence="12">The sequence shown here is derived from an EMBL/GenBank/DDBJ whole genome shotgun (WGS) entry which is preliminary data.</text>
</comment>
<comment type="similarity">
    <text evidence="2 10">Belongs to the cytochrome P450 family.</text>
</comment>
<evidence type="ECO:0000256" key="9">
    <source>
        <dbReference type="PIRSR" id="PIRSR602401-1"/>
    </source>
</evidence>
<dbReference type="InterPro" id="IPR002401">
    <property type="entry name" value="Cyt_P450_E_grp-I"/>
</dbReference>
<keyword evidence="11" id="KW-0812">Transmembrane</keyword>
<dbReference type="InterPro" id="IPR001128">
    <property type="entry name" value="Cyt_P450"/>
</dbReference>
<dbReference type="GO" id="GO:0016705">
    <property type="term" value="F:oxidoreductase activity, acting on paired donors, with incorporation or reduction of molecular oxygen"/>
    <property type="evidence" value="ECO:0007669"/>
    <property type="project" value="InterPro"/>
</dbReference>
<dbReference type="SUPFAM" id="SSF48264">
    <property type="entry name" value="Cytochrome P450"/>
    <property type="match status" value="1"/>
</dbReference>
<feature type="transmembrane region" description="Helical" evidence="11">
    <location>
        <begin position="6"/>
        <end position="26"/>
    </location>
</feature>
<keyword evidence="6 9" id="KW-0408">Iron</keyword>
<dbReference type="Pfam" id="PF00067">
    <property type="entry name" value="p450"/>
    <property type="match status" value="2"/>
</dbReference>
<dbReference type="PANTHER" id="PTHR24302">
    <property type="entry name" value="CYTOCHROME P450 FAMILY 3"/>
    <property type="match status" value="1"/>
</dbReference>
<dbReference type="PRINTS" id="PR00463">
    <property type="entry name" value="EP450I"/>
</dbReference>
<evidence type="ECO:0000256" key="1">
    <source>
        <dbReference type="ARBA" id="ARBA00001971"/>
    </source>
</evidence>
<evidence type="ECO:0000256" key="10">
    <source>
        <dbReference type="RuleBase" id="RU000461"/>
    </source>
</evidence>
<gene>
    <name evidence="12" type="ORF">SPHA_30282</name>
</gene>
<dbReference type="GO" id="GO:0020037">
    <property type="term" value="F:heme binding"/>
    <property type="evidence" value="ECO:0007669"/>
    <property type="project" value="InterPro"/>
</dbReference>
<dbReference type="AlphaFoldDB" id="A0A812C673"/>
<sequence length="497" mass="57798">MDFYGVLYVPNFLLVTLFFLLSLYLYGRRNFGYFTAYGIKGPKPIAFLGNLKEIKDLEYAYVFLKWQKEYGDNYGIFLGSDPHLVVGDPEIIEKILIKHFSNFINRRLPYPLDEYTNNTVSFARDDHWKYLRTVLSPSYSAKKLREIVPMIEDTLKILEMHLKKIEDSKEPADFHALFSGFTMDVIATTGFGIKVDSQENPESPLVKNAKEAFVSNVFASLQVVATIFPTVAIIAKWFKKGVFFGKMTYFVEYCKELLKERRKVKNTSMYKDLLQLMLDSQLEGHEKLDTKTEQELKLENITDWRTKRGLTDLEIISQFVILFVAGFDSISATLSTFFHSIAFNPEIQERLYKEIQENLGEESPNYDNVQKLTYLRMCMEETLRMYPVGTLLTRETKEDCIIKGLKIPSGSGNPYFHKDFSEENKAKQIPFTYLPFGDGPRICPGKRLAELEFKLAAVQLLRKYRVFVCNKSEEKIELSQAMIMKPERPIWLKIERR</sequence>
<dbReference type="EC" id="5.3.99.5" evidence="12"/>
<dbReference type="Proteomes" id="UP000597762">
    <property type="component" value="Unassembled WGS sequence"/>
</dbReference>
<keyword evidence="12" id="KW-0413">Isomerase</keyword>
<dbReference type="PANTHER" id="PTHR24302:SF15">
    <property type="entry name" value="FATTY-ACID PEROXYGENASE"/>
    <property type="match status" value="1"/>
</dbReference>
<dbReference type="InterPro" id="IPR017972">
    <property type="entry name" value="Cyt_P450_CS"/>
</dbReference>
<evidence type="ECO:0000313" key="13">
    <source>
        <dbReference type="Proteomes" id="UP000597762"/>
    </source>
</evidence>
<feature type="binding site" description="axial binding residue" evidence="9">
    <location>
        <position position="443"/>
    </location>
    <ligand>
        <name>heme</name>
        <dbReference type="ChEBI" id="CHEBI:30413"/>
    </ligand>
    <ligandPart>
        <name>Fe</name>
        <dbReference type="ChEBI" id="CHEBI:18248"/>
    </ligandPart>
</feature>
<comment type="function">
    <text evidence="8">Cytochromes P450 are a group of heme-thiolate monooxygenases. They oxidize a variety of structurally unrelated compounds, including steroids, fatty acids, and xenobiotics.</text>
</comment>
<name>A0A812C673_ACAPH</name>
<dbReference type="GO" id="GO:0005506">
    <property type="term" value="F:iron ion binding"/>
    <property type="evidence" value="ECO:0007669"/>
    <property type="project" value="InterPro"/>
</dbReference>
<dbReference type="Gene3D" id="1.10.630.10">
    <property type="entry name" value="Cytochrome P450"/>
    <property type="match status" value="1"/>
</dbReference>
<keyword evidence="11" id="KW-0472">Membrane</keyword>
<feature type="transmembrane region" description="Helical" evidence="11">
    <location>
        <begin position="213"/>
        <end position="238"/>
    </location>
</feature>